<evidence type="ECO:0000313" key="2">
    <source>
        <dbReference type="Proteomes" id="UP000789739"/>
    </source>
</evidence>
<dbReference type="OrthoDB" id="10429336at2759"/>
<protein>
    <submittedName>
        <fullName evidence="1">127_t:CDS:1</fullName>
    </submittedName>
</protein>
<dbReference type="Proteomes" id="UP000789739">
    <property type="component" value="Unassembled WGS sequence"/>
</dbReference>
<sequence length="68" mass="7639">MEFEKGVCSKRAAIPEIEDRLNDDEIIALVNGEEAVEECSNSQIERKIEATDAVKSIDMLITFLGHWS</sequence>
<keyword evidence="2" id="KW-1185">Reference proteome</keyword>
<evidence type="ECO:0000313" key="1">
    <source>
        <dbReference type="EMBL" id="CAG8647417.1"/>
    </source>
</evidence>
<proteinExistence type="predicted"/>
<organism evidence="1 2">
    <name type="scientific">Paraglomus brasilianum</name>
    <dbReference type="NCBI Taxonomy" id="144538"/>
    <lineage>
        <taxon>Eukaryota</taxon>
        <taxon>Fungi</taxon>
        <taxon>Fungi incertae sedis</taxon>
        <taxon>Mucoromycota</taxon>
        <taxon>Glomeromycotina</taxon>
        <taxon>Glomeromycetes</taxon>
        <taxon>Paraglomerales</taxon>
        <taxon>Paraglomeraceae</taxon>
        <taxon>Paraglomus</taxon>
    </lineage>
</organism>
<reference evidence="1" key="1">
    <citation type="submission" date="2021-06" db="EMBL/GenBank/DDBJ databases">
        <authorList>
            <person name="Kallberg Y."/>
            <person name="Tangrot J."/>
            <person name="Rosling A."/>
        </authorList>
    </citation>
    <scope>NUCLEOTIDE SEQUENCE</scope>
    <source>
        <strain evidence="1">BR232B</strain>
    </source>
</reference>
<dbReference type="AlphaFoldDB" id="A0A9N9H261"/>
<gene>
    <name evidence="1" type="ORF">PBRASI_LOCUS10100</name>
</gene>
<dbReference type="EMBL" id="CAJVPI010002668">
    <property type="protein sequence ID" value="CAG8647417.1"/>
    <property type="molecule type" value="Genomic_DNA"/>
</dbReference>
<name>A0A9N9H261_9GLOM</name>
<accession>A0A9N9H261</accession>
<comment type="caution">
    <text evidence="1">The sequence shown here is derived from an EMBL/GenBank/DDBJ whole genome shotgun (WGS) entry which is preliminary data.</text>
</comment>